<organism evidence="10 11">
    <name type="scientific">candidate division WOR-3 bacterium</name>
    <dbReference type="NCBI Taxonomy" id="2052148"/>
    <lineage>
        <taxon>Bacteria</taxon>
        <taxon>Bacteria division WOR-3</taxon>
    </lineage>
</organism>
<keyword evidence="3" id="KW-0328">Glycosyltransferase</keyword>
<evidence type="ECO:0000259" key="9">
    <source>
        <dbReference type="Pfam" id="PF13231"/>
    </source>
</evidence>
<feature type="transmembrane region" description="Helical" evidence="8">
    <location>
        <begin position="318"/>
        <end position="342"/>
    </location>
</feature>
<dbReference type="AlphaFoldDB" id="A0A9D5KAA2"/>
<comment type="caution">
    <text evidence="10">The sequence shown here is derived from an EMBL/GenBank/DDBJ whole genome shotgun (WGS) entry which is preliminary data.</text>
</comment>
<proteinExistence type="predicted"/>
<keyword evidence="6 8" id="KW-1133">Transmembrane helix</keyword>
<feature type="transmembrane region" description="Helical" evidence="8">
    <location>
        <begin position="439"/>
        <end position="455"/>
    </location>
</feature>
<evidence type="ECO:0000256" key="1">
    <source>
        <dbReference type="ARBA" id="ARBA00004651"/>
    </source>
</evidence>
<dbReference type="GO" id="GO:0009103">
    <property type="term" value="P:lipopolysaccharide biosynthetic process"/>
    <property type="evidence" value="ECO:0007669"/>
    <property type="project" value="UniProtKB-ARBA"/>
</dbReference>
<feature type="transmembrane region" description="Helical" evidence="8">
    <location>
        <begin position="153"/>
        <end position="170"/>
    </location>
</feature>
<accession>A0A9D5KAA2</accession>
<reference evidence="10" key="1">
    <citation type="submission" date="2019-11" db="EMBL/GenBank/DDBJ databases">
        <title>Microbial mats filling the niche in hypersaline microbial mats.</title>
        <authorList>
            <person name="Wong H.L."/>
            <person name="Macleod F.I."/>
            <person name="White R.A. III"/>
            <person name="Burns B.P."/>
        </authorList>
    </citation>
    <scope>NUCLEOTIDE SEQUENCE</scope>
    <source>
        <strain evidence="10">Bin_327</strain>
    </source>
</reference>
<dbReference type="InterPro" id="IPR038731">
    <property type="entry name" value="RgtA/B/C-like"/>
</dbReference>
<sequence length="466" mass="51770">MRTNRLDKRWLKGPILFLFIGLGAALILHFAVILPAFRHVSQLFTWPDAVCYERLSVNVLEGNGYSTAASTPYLPNSSMVPGYPLFIAGVYSIFGNSPYAAAVIQIILSLSLISGIIIWCVKRFNLKTGLLAGILLLLCLSFAFYSTQLMSDALFLCIFIPGLWFVLGLFENRQPLISGATAGVLLGLAALTRPIGLYFPLLLPFLFLTTRDKGRFLTRLGGYGILVATFLIVISPWFIRNKVTFGHFFFSTVQSFNLSHIHAAPIKASIDGITIYEAKAEFEEQAFLRYGEPRNEAERYIFTGRTAMNYLITHPGRYAVLYAGGVAKTFLPLGFAEFLLFYSPDQPSIRNITPPVQKAVLSGKLDKAFRIIWNERIKPVGWWFVIYILGGILMAFLVVTAIIGFIKSRGFKSVFNLLAFICVIYFIGVTGPAGQPRHFLPVLPMAAILAAYGLITKRKTKIKKGG</sequence>
<evidence type="ECO:0000256" key="7">
    <source>
        <dbReference type="ARBA" id="ARBA00023136"/>
    </source>
</evidence>
<feature type="domain" description="Glycosyltransferase RgtA/B/C/D-like" evidence="9">
    <location>
        <begin position="81"/>
        <end position="238"/>
    </location>
</feature>
<evidence type="ECO:0000256" key="6">
    <source>
        <dbReference type="ARBA" id="ARBA00022989"/>
    </source>
</evidence>
<evidence type="ECO:0000256" key="4">
    <source>
        <dbReference type="ARBA" id="ARBA00022679"/>
    </source>
</evidence>
<feature type="transmembrane region" description="Helical" evidence="8">
    <location>
        <begin position="128"/>
        <end position="147"/>
    </location>
</feature>
<feature type="transmembrane region" description="Helical" evidence="8">
    <location>
        <begin position="220"/>
        <end position="239"/>
    </location>
</feature>
<keyword evidence="5 8" id="KW-0812">Transmembrane</keyword>
<comment type="subcellular location">
    <subcellularLocation>
        <location evidence="1">Cell membrane</location>
        <topology evidence="1">Multi-pass membrane protein</topology>
    </subcellularLocation>
</comment>
<keyword evidence="7 8" id="KW-0472">Membrane</keyword>
<name>A0A9D5KAA2_UNCW3</name>
<dbReference type="EMBL" id="WJKJ01000249">
    <property type="protein sequence ID" value="MBD3365049.1"/>
    <property type="molecule type" value="Genomic_DNA"/>
</dbReference>
<keyword evidence="4" id="KW-0808">Transferase</keyword>
<evidence type="ECO:0000256" key="2">
    <source>
        <dbReference type="ARBA" id="ARBA00022475"/>
    </source>
</evidence>
<dbReference type="InterPro" id="IPR050297">
    <property type="entry name" value="LipidA_mod_glycosyltrf_83"/>
</dbReference>
<evidence type="ECO:0000313" key="10">
    <source>
        <dbReference type="EMBL" id="MBD3365049.1"/>
    </source>
</evidence>
<dbReference type="PANTHER" id="PTHR33908">
    <property type="entry name" value="MANNOSYLTRANSFERASE YKCB-RELATED"/>
    <property type="match status" value="1"/>
</dbReference>
<gene>
    <name evidence="10" type="ORF">GF359_07520</name>
</gene>
<evidence type="ECO:0000256" key="3">
    <source>
        <dbReference type="ARBA" id="ARBA00022676"/>
    </source>
</evidence>
<dbReference type="Pfam" id="PF13231">
    <property type="entry name" value="PMT_2"/>
    <property type="match status" value="1"/>
</dbReference>
<evidence type="ECO:0000313" key="11">
    <source>
        <dbReference type="Proteomes" id="UP000630660"/>
    </source>
</evidence>
<feature type="transmembrane region" description="Helical" evidence="8">
    <location>
        <begin position="15"/>
        <end position="37"/>
    </location>
</feature>
<dbReference type="GO" id="GO:0016763">
    <property type="term" value="F:pentosyltransferase activity"/>
    <property type="evidence" value="ECO:0007669"/>
    <property type="project" value="TreeGrafter"/>
</dbReference>
<dbReference type="PANTHER" id="PTHR33908:SF11">
    <property type="entry name" value="MEMBRANE PROTEIN"/>
    <property type="match status" value="1"/>
</dbReference>
<evidence type="ECO:0000256" key="8">
    <source>
        <dbReference type="SAM" id="Phobius"/>
    </source>
</evidence>
<dbReference type="GO" id="GO:0005886">
    <property type="term" value="C:plasma membrane"/>
    <property type="evidence" value="ECO:0007669"/>
    <property type="project" value="UniProtKB-SubCell"/>
</dbReference>
<evidence type="ECO:0000256" key="5">
    <source>
        <dbReference type="ARBA" id="ARBA00022692"/>
    </source>
</evidence>
<feature type="transmembrane region" description="Helical" evidence="8">
    <location>
        <begin position="382"/>
        <end position="406"/>
    </location>
</feature>
<protein>
    <recommendedName>
        <fullName evidence="9">Glycosyltransferase RgtA/B/C/D-like domain-containing protein</fullName>
    </recommendedName>
</protein>
<keyword evidence="2" id="KW-1003">Cell membrane</keyword>
<feature type="transmembrane region" description="Helical" evidence="8">
    <location>
        <begin position="99"/>
        <end position="121"/>
    </location>
</feature>
<feature type="transmembrane region" description="Helical" evidence="8">
    <location>
        <begin position="182"/>
        <end position="208"/>
    </location>
</feature>
<feature type="transmembrane region" description="Helical" evidence="8">
    <location>
        <begin position="413"/>
        <end position="433"/>
    </location>
</feature>
<dbReference type="Proteomes" id="UP000630660">
    <property type="component" value="Unassembled WGS sequence"/>
</dbReference>